<protein>
    <recommendedName>
        <fullName evidence="4">Lipoprotein</fullName>
    </recommendedName>
</protein>
<name>A0ABR5YG64_9SPHN</name>
<organism evidence="2 3">
    <name type="scientific">Sphingomonas hankookensis</name>
    <dbReference type="NCBI Taxonomy" id="563996"/>
    <lineage>
        <taxon>Bacteria</taxon>
        <taxon>Pseudomonadati</taxon>
        <taxon>Pseudomonadota</taxon>
        <taxon>Alphaproteobacteria</taxon>
        <taxon>Sphingomonadales</taxon>
        <taxon>Sphingomonadaceae</taxon>
        <taxon>Sphingomonas</taxon>
    </lineage>
</organism>
<gene>
    <name evidence="2" type="ORF">AVT10_08930</name>
</gene>
<proteinExistence type="predicted"/>
<evidence type="ECO:0000256" key="1">
    <source>
        <dbReference type="SAM" id="SignalP"/>
    </source>
</evidence>
<evidence type="ECO:0008006" key="4">
    <source>
        <dbReference type="Google" id="ProtNLM"/>
    </source>
</evidence>
<comment type="caution">
    <text evidence="2">The sequence shown here is derived from an EMBL/GenBank/DDBJ whole genome shotgun (WGS) entry which is preliminary data.</text>
</comment>
<keyword evidence="1" id="KW-0732">Signal</keyword>
<reference evidence="3" key="1">
    <citation type="submission" date="2016-01" db="EMBL/GenBank/DDBJ databases">
        <title>Draft genome of Chromobacterium sp. F49.</title>
        <authorList>
            <person name="Hong K.W."/>
        </authorList>
    </citation>
    <scope>NUCLEOTIDE SEQUENCE [LARGE SCALE GENOMIC DNA]</scope>
    <source>
        <strain evidence="3">CN3</strain>
    </source>
</reference>
<accession>A0ABR5YG64</accession>
<dbReference type="PROSITE" id="PS51257">
    <property type="entry name" value="PROKAR_LIPOPROTEIN"/>
    <property type="match status" value="1"/>
</dbReference>
<dbReference type="EMBL" id="LQQO01000002">
    <property type="protein sequence ID" value="KZE18307.1"/>
    <property type="molecule type" value="Genomic_DNA"/>
</dbReference>
<evidence type="ECO:0000313" key="2">
    <source>
        <dbReference type="EMBL" id="KZE18307.1"/>
    </source>
</evidence>
<dbReference type="Proteomes" id="UP000076609">
    <property type="component" value="Unassembled WGS sequence"/>
</dbReference>
<keyword evidence="3" id="KW-1185">Reference proteome</keyword>
<feature type="signal peptide" evidence="1">
    <location>
        <begin position="1"/>
        <end position="21"/>
    </location>
</feature>
<dbReference type="RefSeq" id="WP_066688201.1">
    <property type="nucleotide sequence ID" value="NZ_CP117025.1"/>
</dbReference>
<evidence type="ECO:0000313" key="3">
    <source>
        <dbReference type="Proteomes" id="UP000076609"/>
    </source>
</evidence>
<sequence length="195" mass="20659">MIRRAVLLALVAMLAGCGQPAADKAAEKPRATPTPFVTGGWATVLGDAPRTIELLNGMGFRLSAYAPEGGAFVATAQPTPMADPSIKPVNTANLSVTGDAQRIGELRFTLDIVNLDSSPFAKDQFIRWVNRPLASMALPGQDVVEKAIRTESPASGNLPGADYTVTREPIDGGRRLIVTFTRPGRQAGDSHPRNP</sequence>
<feature type="chain" id="PRO_5047365603" description="Lipoprotein" evidence="1">
    <location>
        <begin position="22"/>
        <end position="195"/>
    </location>
</feature>